<keyword evidence="2" id="KW-0812">Transmembrane</keyword>
<dbReference type="Proteomes" id="UP001385951">
    <property type="component" value="Unassembled WGS sequence"/>
</dbReference>
<evidence type="ECO:0000313" key="3">
    <source>
        <dbReference type="EMBL" id="KAK7694027.1"/>
    </source>
</evidence>
<keyword evidence="4" id="KW-1185">Reference proteome</keyword>
<keyword evidence="2" id="KW-0472">Membrane</keyword>
<dbReference type="AlphaFoldDB" id="A0AAW0GN05"/>
<feature type="transmembrane region" description="Helical" evidence="2">
    <location>
        <begin position="110"/>
        <end position="128"/>
    </location>
</feature>
<protein>
    <submittedName>
        <fullName evidence="3">Uncharacterized protein</fullName>
    </submittedName>
</protein>
<evidence type="ECO:0000256" key="2">
    <source>
        <dbReference type="SAM" id="Phobius"/>
    </source>
</evidence>
<proteinExistence type="predicted"/>
<gene>
    <name evidence="3" type="ORF">QCA50_003603</name>
</gene>
<dbReference type="EMBL" id="JASBNA010000003">
    <property type="protein sequence ID" value="KAK7694027.1"/>
    <property type="molecule type" value="Genomic_DNA"/>
</dbReference>
<feature type="transmembrane region" description="Helical" evidence="2">
    <location>
        <begin position="205"/>
        <end position="223"/>
    </location>
</feature>
<feature type="region of interest" description="Disordered" evidence="1">
    <location>
        <begin position="288"/>
        <end position="322"/>
    </location>
</feature>
<evidence type="ECO:0000256" key="1">
    <source>
        <dbReference type="SAM" id="MobiDB-lite"/>
    </source>
</evidence>
<organism evidence="3 4">
    <name type="scientific">Cerrena zonata</name>
    <dbReference type="NCBI Taxonomy" id="2478898"/>
    <lineage>
        <taxon>Eukaryota</taxon>
        <taxon>Fungi</taxon>
        <taxon>Dikarya</taxon>
        <taxon>Basidiomycota</taxon>
        <taxon>Agaricomycotina</taxon>
        <taxon>Agaricomycetes</taxon>
        <taxon>Polyporales</taxon>
        <taxon>Cerrenaceae</taxon>
        <taxon>Cerrena</taxon>
    </lineage>
</organism>
<feature type="transmembrane region" description="Helical" evidence="2">
    <location>
        <begin position="140"/>
        <end position="166"/>
    </location>
</feature>
<feature type="transmembrane region" description="Helical" evidence="2">
    <location>
        <begin position="44"/>
        <end position="66"/>
    </location>
</feature>
<sequence length="322" mass="35952">MDQAIKSSGLVVAAIIGAWFWDLVMSIPETVQVYTHRTVKLPDVVYFLSRVTSGGFFLTAFIYLVAPIQNCQSIVLVGCWFAAFALPLNCMLFLFRIWGVFLDSRFIPPLFSILWLSTCSSFIAPFTFKAAHMDHAAECFIQWVGINSLVAFVAIAVYDTLVFIAISCKLLTFSYAQDWKARIRLFFCGENMGYISKGLLQSGQIYYLISICGNFLVVLFFTLNRIPPSLKVVFAMLNIAVQNAMACRVFRYLRLGFINSYSIDPSTDISLPRFNSDNEAIDETAPLGNTVIGTEGSSAVPDADEDKFEVPDTENRPSPTSR</sequence>
<feature type="transmembrane region" description="Helical" evidence="2">
    <location>
        <begin position="73"/>
        <end position="98"/>
    </location>
</feature>
<reference evidence="3 4" key="1">
    <citation type="submission" date="2022-09" db="EMBL/GenBank/DDBJ databases">
        <authorList>
            <person name="Palmer J.M."/>
        </authorList>
    </citation>
    <scope>NUCLEOTIDE SEQUENCE [LARGE SCALE GENOMIC DNA]</scope>
    <source>
        <strain evidence="3 4">DSM 7382</strain>
    </source>
</reference>
<evidence type="ECO:0000313" key="4">
    <source>
        <dbReference type="Proteomes" id="UP001385951"/>
    </source>
</evidence>
<name>A0AAW0GN05_9APHY</name>
<comment type="caution">
    <text evidence="3">The sequence shown here is derived from an EMBL/GenBank/DDBJ whole genome shotgun (WGS) entry which is preliminary data.</text>
</comment>
<keyword evidence="2" id="KW-1133">Transmembrane helix</keyword>
<accession>A0AAW0GN05</accession>
<feature type="transmembrane region" description="Helical" evidence="2">
    <location>
        <begin position="7"/>
        <end position="24"/>
    </location>
</feature>